<feature type="compositionally biased region" description="Polar residues" evidence="1">
    <location>
        <begin position="52"/>
        <end position="65"/>
    </location>
</feature>
<proteinExistence type="predicted"/>
<dbReference type="Proteomes" id="UP000027222">
    <property type="component" value="Unassembled WGS sequence"/>
</dbReference>
<reference evidence="3" key="1">
    <citation type="journal article" date="2014" name="Proc. Natl. Acad. Sci. U.S.A.">
        <title>Extensive sampling of basidiomycete genomes demonstrates inadequacy of the white-rot/brown-rot paradigm for wood decay fungi.</title>
        <authorList>
            <person name="Riley R."/>
            <person name="Salamov A.A."/>
            <person name="Brown D.W."/>
            <person name="Nagy L.G."/>
            <person name="Floudas D."/>
            <person name="Held B.W."/>
            <person name="Levasseur A."/>
            <person name="Lombard V."/>
            <person name="Morin E."/>
            <person name="Otillar R."/>
            <person name="Lindquist E.A."/>
            <person name="Sun H."/>
            <person name="LaButti K.M."/>
            <person name="Schmutz J."/>
            <person name="Jabbour D."/>
            <person name="Luo H."/>
            <person name="Baker S.E."/>
            <person name="Pisabarro A.G."/>
            <person name="Walton J.D."/>
            <person name="Blanchette R.A."/>
            <person name="Henrissat B."/>
            <person name="Martin F."/>
            <person name="Cullen D."/>
            <person name="Hibbett D.S."/>
            <person name="Grigoriev I.V."/>
        </authorList>
    </citation>
    <scope>NUCLEOTIDE SEQUENCE [LARGE SCALE GENOMIC DNA]</scope>
    <source>
        <strain evidence="3">CBS 339.88</strain>
    </source>
</reference>
<organism evidence="2 3">
    <name type="scientific">Galerina marginata (strain CBS 339.88)</name>
    <dbReference type="NCBI Taxonomy" id="685588"/>
    <lineage>
        <taxon>Eukaryota</taxon>
        <taxon>Fungi</taxon>
        <taxon>Dikarya</taxon>
        <taxon>Basidiomycota</taxon>
        <taxon>Agaricomycotina</taxon>
        <taxon>Agaricomycetes</taxon>
        <taxon>Agaricomycetidae</taxon>
        <taxon>Agaricales</taxon>
        <taxon>Agaricineae</taxon>
        <taxon>Strophariaceae</taxon>
        <taxon>Galerina</taxon>
    </lineage>
</organism>
<accession>A0A067T4S7</accession>
<evidence type="ECO:0000313" key="2">
    <source>
        <dbReference type="EMBL" id="KDR74919.1"/>
    </source>
</evidence>
<evidence type="ECO:0000313" key="3">
    <source>
        <dbReference type="Proteomes" id="UP000027222"/>
    </source>
</evidence>
<keyword evidence="3" id="KW-1185">Reference proteome</keyword>
<name>A0A067T4S7_GALM3</name>
<sequence>MPAEDTRGDRKKGKNRNFHVVCAKGLSFESEVLTLRLDLALAGHSGPGQRAPGTQVSRQTSSGRGRNQRHSRRSTDVVPVPLPSIDR</sequence>
<feature type="region of interest" description="Disordered" evidence="1">
    <location>
        <begin position="43"/>
        <end position="87"/>
    </location>
</feature>
<dbReference type="AlphaFoldDB" id="A0A067T4S7"/>
<dbReference type="EMBL" id="KL142382">
    <property type="protein sequence ID" value="KDR74919.1"/>
    <property type="molecule type" value="Genomic_DNA"/>
</dbReference>
<gene>
    <name evidence="2" type="ORF">GALMADRAFT_567793</name>
</gene>
<dbReference type="HOGENOM" id="CLU_2483514_0_0_1"/>
<evidence type="ECO:0000256" key="1">
    <source>
        <dbReference type="SAM" id="MobiDB-lite"/>
    </source>
</evidence>
<protein>
    <submittedName>
        <fullName evidence="2">Uncharacterized protein</fullName>
    </submittedName>
</protein>